<dbReference type="RefSeq" id="XP_019848183.2">
    <property type="nucleotide sequence ID" value="XM_019992624.3"/>
</dbReference>
<dbReference type="InterPro" id="IPR026095">
    <property type="entry name" value="Myb/SANT-like_DNA-bd_dom_prot"/>
</dbReference>
<feature type="domain" description="Myb/SANT-like DNA-binding" evidence="1">
    <location>
        <begin position="7"/>
        <end position="92"/>
    </location>
</feature>
<dbReference type="GO" id="GO:0045893">
    <property type="term" value="P:positive regulation of DNA-templated transcription"/>
    <property type="evidence" value="ECO:0007669"/>
    <property type="project" value="TreeGrafter"/>
</dbReference>
<dbReference type="KEGG" id="bdr:109579993"/>
<organism evidence="2 3">
    <name type="scientific">Bactrocera dorsalis</name>
    <name type="common">Oriental fruit fly</name>
    <name type="synonym">Dacus dorsalis</name>
    <dbReference type="NCBI Taxonomy" id="27457"/>
    <lineage>
        <taxon>Eukaryota</taxon>
        <taxon>Metazoa</taxon>
        <taxon>Ecdysozoa</taxon>
        <taxon>Arthropoda</taxon>
        <taxon>Hexapoda</taxon>
        <taxon>Insecta</taxon>
        <taxon>Pterygota</taxon>
        <taxon>Neoptera</taxon>
        <taxon>Endopterygota</taxon>
        <taxon>Diptera</taxon>
        <taxon>Brachycera</taxon>
        <taxon>Muscomorpha</taxon>
        <taxon>Tephritoidea</taxon>
        <taxon>Tephritidae</taxon>
        <taxon>Bactrocera</taxon>
        <taxon>Bactrocera</taxon>
    </lineage>
</organism>
<sequence length="224" mass="25187">MAGNKQRKAWMNSDESVLIDLWRERARDLRRVKRNSHIYADISVQMAHKFTPKEVHVKIRNLRQKYREERKKVGPSGGGPSGWKLFDAVHQIIELEAANVTETYESFTVSSIPTASPVAISSAVPVSELLCVPEIASISSPSLSPLDSSISAAGTSRKRNYKGEILKVAKEQNELLKTVVEDGKKLTERVVNAIELQSNNTKEFMDIMKSLLQKMLKNKIKLKN</sequence>
<proteinExistence type="predicted"/>
<dbReference type="PANTHER" id="PTHR22666:SF3">
    <property type="entry name" value="MYB_SANT-LIKE DNA-BINDING DOMAIN-CONTAINING PROTEIN 1"/>
    <property type="match status" value="1"/>
</dbReference>
<keyword evidence="2" id="KW-1185">Reference proteome</keyword>
<dbReference type="GeneID" id="109579993"/>
<protein>
    <submittedName>
        <fullName evidence="3">Uncharacterized protein LOC109579993</fullName>
    </submittedName>
</protein>
<evidence type="ECO:0000313" key="3">
    <source>
        <dbReference type="RefSeq" id="XP_019848183.2"/>
    </source>
</evidence>
<reference evidence="3" key="1">
    <citation type="submission" date="2025-08" db="UniProtKB">
        <authorList>
            <consortium name="RefSeq"/>
        </authorList>
    </citation>
    <scope>IDENTIFICATION</scope>
    <source>
        <tissue evidence="3">Adult</tissue>
    </source>
</reference>
<evidence type="ECO:0000313" key="2">
    <source>
        <dbReference type="Proteomes" id="UP001652620"/>
    </source>
</evidence>
<evidence type="ECO:0000259" key="1">
    <source>
        <dbReference type="Pfam" id="PF13837"/>
    </source>
</evidence>
<accession>A0A6J0RKS6</accession>
<dbReference type="Proteomes" id="UP001652620">
    <property type="component" value="Chromosome 4"/>
</dbReference>
<name>A0A6J0RKS6_BACDO</name>
<dbReference type="Pfam" id="PF13837">
    <property type="entry name" value="Myb_DNA-bind_4"/>
    <property type="match status" value="1"/>
</dbReference>
<dbReference type="PANTHER" id="PTHR22666">
    <property type="entry name" value="MYB_SANT-LIKE DNA-BINDING DOMAIN-CONTAINING PROTEIN 1"/>
    <property type="match status" value="1"/>
</dbReference>
<dbReference type="OrthoDB" id="691673at2759"/>
<dbReference type="AlphaFoldDB" id="A0A6J0RKS6"/>
<dbReference type="InterPro" id="IPR044822">
    <property type="entry name" value="Myb_DNA-bind_4"/>
</dbReference>
<dbReference type="Gene3D" id="1.10.10.60">
    <property type="entry name" value="Homeodomain-like"/>
    <property type="match status" value="1"/>
</dbReference>
<gene>
    <name evidence="3" type="primary">LOC109579993</name>
</gene>
<dbReference type="GO" id="GO:0016604">
    <property type="term" value="C:nuclear body"/>
    <property type="evidence" value="ECO:0007669"/>
    <property type="project" value="TreeGrafter"/>
</dbReference>